<dbReference type="InterPro" id="IPR000792">
    <property type="entry name" value="Tscrpt_reg_LuxR_C"/>
</dbReference>
<keyword evidence="1" id="KW-0805">Transcription regulation</keyword>
<dbReference type="SMART" id="SM00421">
    <property type="entry name" value="HTH_LUXR"/>
    <property type="match status" value="1"/>
</dbReference>
<evidence type="ECO:0000313" key="6">
    <source>
        <dbReference type="Proteomes" id="UP000824334"/>
    </source>
</evidence>
<dbReference type="EMBL" id="CP080034">
    <property type="protein sequence ID" value="QYC10149.1"/>
    <property type="molecule type" value="Genomic_DNA"/>
</dbReference>
<dbReference type="GeneID" id="94376902"/>
<dbReference type="PANTHER" id="PTHR44688">
    <property type="entry name" value="DNA-BINDING TRANSCRIPTIONAL ACTIVATOR DEVR_DOSR"/>
    <property type="match status" value="1"/>
</dbReference>
<protein>
    <submittedName>
        <fullName evidence="5">Helix-turn-helix transcriptional regulator</fullName>
    </submittedName>
</protein>
<dbReference type="Proteomes" id="UP000824334">
    <property type="component" value="Chromosome"/>
</dbReference>
<dbReference type="CDD" id="cd06170">
    <property type="entry name" value="LuxR_C_like"/>
    <property type="match status" value="1"/>
</dbReference>
<gene>
    <name evidence="5" type="ORF">KWG56_16550</name>
</gene>
<dbReference type="PANTHER" id="PTHR44688:SF16">
    <property type="entry name" value="DNA-BINDING TRANSCRIPTIONAL ACTIVATOR DEVR_DOSR"/>
    <property type="match status" value="1"/>
</dbReference>
<sequence length="239" mass="26146">MNPMSKTRGAIDGEVNNKARTMIVGVNGCLGLVGGGHKIEPEQAMFVFEDDLGMAPSCSRAITAWVNTDPRARMLISRSGRVQWVNDAAYRMLQDEGGLKVVDDTLIASSASVTLVLKDLLQQASHDSALYAITAMDAGRQWLLWAQQLIPGDDASIGLAAHRMADPVSYEAMLHMHHLTPCETRIVTMMLAGLETGRIAQKQDISMETLRTHIKHAYRKLDVKSRGELFAKAVDFAGL</sequence>
<evidence type="ECO:0000256" key="2">
    <source>
        <dbReference type="ARBA" id="ARBA00023125"/>
    </source>
</evidence>
<evidence type="ECO:0000259" key="4">
    <source>
        <dbReference type="PROSITE" id="PS50043"/>
    </source>
</evidence>
<feature type="domain" description="HTH luxR-type" evidence="4">
    <location>
        <begin position="172"/>
        <end position="237"/>
    </location>
</feature>
<proteinExistence type="predicted"/>
<keyword evidence="6" id="KW-1185">Reference proteome</keyword>
<keyword evidence="2" id="KW-0238">DNA-binding</keyword>
<accession>A0ABX8THM4</accession>
<evidence type="ECO:0000256" key="3">
    <source>
        <dbReference type="ARBA" id="ARBA00023163"/>
    </source>
</evidence>
<evidence type="ECO:0000256" key="1">
    <source>
        <dbReference type="ARBA" id="ARBA00023015"/>
    </source>
</evidence>
<dbReference type="PROSITE" id="PS50043">
    <property type="entry name" value="HTH_LUXR_2"/>
    <property type="match status" value="1"/>
</dbReference>
<reference evidence="5 6" key="1">
    <citation type="submission" date="2021-07" db="EMBL/GenBank/DDBJ databases">
        <title>Isolation and characterization of bacteria from a gold mining with a capacity of golden bioaccumulation.</title>
        <authorList>
            <person name="Yang X.J."/>
        </authorList>
    </citation>
    <scope>NUCLEOTIDE SEQUENCE [LARGE SCALE GENOMIC DNA]</scope>
    <source>
        <strain evidence="5 6">Au29</strain>
    </source>
</reference>
<dbReference type="RefSeq" id="WP_219352983.1">
    <property type="nucleotide sequence ID" value="NZ_CP080034.1"/>
</dbReference>
<dbReference type="Pfam" id="PF00196">
    <property type="entry name" value="GerE"/>
    <property type="match status" value="1"/>
</dbReference>
<name>A0ABX8THM4_9CAUL</name>
<organism evidence="5 6">
    <name type="scientific">Brevundimonas nasdae</name>
    <dbReference type="NCBI Taxonomy" id="172043"/>
    <lineage>
        <taxon>Bacteria</taxon>
        <taxon>Pseudomonadati</taxon>
        <taxon>Pseudomonadota</taxon>
        <taxon>Alphaproteobacteria</taxon>
        <taxon>Caulobacterales</taxon>
        <taxon>Caulobacteraceae</taxon>
        <taxon>Brevundimonas</taxon>
    </lineage>
</organism>
<evidence type="ECO:0000313" key="5">
    <source>
        <dbReference type="EMBL" id="QYC10149.1"/>
    </source>
</evidence>
<keyword evidence="3" id="KW-0804">Transcription</keyword>